<dbReference type="Gene3D" id="3.40.850.10">
    <property type="entry name" value="Kinesin motor domain"/>
    <property type="match status" value="1"/>
</dbReference>
<dbReference type="PROSITE" id="PS00411">
    <property type="entry name" value="KINESIN_MOTOR_1"/>
    <property type="match status" value="1"/>
</dbReference>
<keyword evidence="6 10" id="KW-0175">Coiled coil</keyword>
<feature type="region of interest" description="Disordered" evidence="11">
    <location>
        <begin position="592"/>
        <end position="613"/>
    </location>
</feature>
<feature type="region of interest" description="Disordered" evidence="11">
    <location>
        <begin position="197"/>
        <end position="228"/>
    </location>
</feature>
<dbReference type="GO" id="GO:0005524">
    <property type="term" value="F:ATP binding"/>
    <property type="evidence" value="ECO:0007669"/>
    <property type="project" value="UniProtKB-UniRule"/>
</dbReference>
<organism evidence="14 15">
    <name type="scientific">Rhizophlyctis rosea</name>
    <dbReference type="NCBI Taxonomy" id="64517"/>
    <lineage>
        <taxon>Eukaryota</taxon>
        <taxon>Fungi</taxon>
        <taxon>Fungi incertae sedis</taxon>
        <taxon>Chytridiomycota</taxon>
        <taxon>Chytridiomycota incertae sedis</taxon>
        <taxon>Chytridiomycetes</taxon>
        <taxon>Rhizophlyctidales</taxon>
        <taxon>Rhizophlyctidaceae</taxon>
        <taxon>Rhizophlyctis</taxon>
    </lineage>
</organism>
<accession>A0AAD5SI25</accession>
<evidence type="ECO:0000256" key="9">
    <source>
        <dbReference type="PROSITE-ProRule" id="PRU00283"/>
    </source>
</evidence>
<dbReference type="GO" id="GO:0010970">
    <property type="term" value="P:transport along microtubule"/>
    <property type="evidence" value="ECO:0007669"/>
    <property type="project" value="UniProtKB-ARBA"/>
</dbReference>
<dbReference type="Pfam" id="PF12473">
    <property type="entry name" value="DUF3694"/>
    <property type="match status" value="1"/>
</dbReference>
<dbReference type="InterPro" id="IPR019821">
    <property type="entry name" value="Kinesin_motor_CS"/>
</dbReference>
<comment type="caution">
    <text evidence="14">The sequence shown here is derived from an EMBL/GenBank/DDBJ whole genome shotgun (WGS) entry which is preliminary data.</text>
</comment>
<comment type="subcellular location">
    <subcellularLocation>
        <location evidence="1">Cytoplasm</location>
        <location evidence="1">Cytoskeleton</location>
    </subcellularLocation>
</comment>
<feature type="region of interest" description="Disordered" evidence="11">
    <location>
        <begin position="995"/>
        <end position="1027"/>
    </location>
</feature>
<feature type="coiled-coil region" evidence="10">
    <location>
        <begin position="634"/>
        <end position="690"/>
    </location>
</feature>
<evidence type="ECO:0000256" key="11">
    <source>
        <dbReference type="SAM" id="MobiDB-lite"/>
    </source>
</evidence>
<dbReference type="Gene3D" id="2.60.200.20">
    <property type="match status" value="1"/>
</dbReference>
<proteinExistence type="inferred from homology"/>
<dbReference type="InterPro" id="IPR049780">
    <property type="entry name" value="PH_KIFIA_KIFIB"/>
</dbReference>
<dbReference type="EMBL" id="JADGJD010000524">
    <property type="protein sequence ID" value="KAJ3050350.1"/>
    <property type="molecule type" value="Genomic_DNA"/>
</dbReference>
<dbReference type="SUPFAM" id="SSF52540">
    <property type="entry name" value="P-loop containing nucleoside triphosphate hydrolases"/>
    <property type="match status" value="1"/>
</dbReference>
<feature type="region of interest" description="Disordered" evidence="11">
    <location>
        <begin position="535"/>
        <end position="574"/>
    </location>
</feature>
<dbReference type="Proteomes" id="UP001212841">
    <property type="component" value="Unassembled WGS sequence"/>
</dbReference>
<dbReference type="Pfam" id="PF16183">
    <property type="entry name" value="Kinesin_assoc"/>
    <property type="match status" value="1"/>
</dbReference>
<dbReference type="InterPro" id="IPR036961">
    <property type="entry name" value="Kinesin_motor_dom_sf"/>
</dbReference>
<dbReference type="SMART" id="SM00233">
    <property type="entry name" value="PH"/>
    <property type="match status" value="1"/>
</dbReference>
<feature type="compositionally biased region" description="Acidic residues" evidence="11">
    <location>
        <begin position="1002"/>
        <end position="1011"/>
    </location>
</feature>
<dbReference type="SUPFAM" id="SSF50729">
    <property type="entry name" value="PH domain-like"/>
    <property type="match status" value="1"/>
</dbReference>
<dbReference type="InterPro" id="IPR001849">
    <property type="entry name" value="PH_domain"/>
</dbReference>
<dbReference type="InterPro" id="IPR011993">
    <property type="entry name" value="PH-like_dom_sf"/>
</dbReference>
<evidence type="ECO:0000256" key="1">
    <source>
        <dbReference type="ARBA" id="ARBA00004245"/>
    </source>
</evidence>
<dbReference type="Gene3D" id="6.10.250.2520">
    <property type="match status" value="1"/>
</dbReference>
<feature type="coiled-coil region" evidence="10">
    <location>
        <begin position="353"/>
        <end position="394"/>
    </location>
</feature>
<keyword evidence="7 9" id="KW-0505">Motor protein</keyword>
<evidence type="ECO:0000256" key="6">
    <source>
        <dbReference type="ARBA" id="ARBA00023054"/>
    </source>
</evidence>
<evidence type="ECO:0000256" key="2">
    <source>
        <dbReference type="ARBA" id="ARBA00022490"/>
    </source>
</evidence>
<dbReference type="PRINTS" id="PR00380">
    <property type="entry name" value="KINESINHEAVY"/>
</dbReference>
<dbReference type="GO" id="GO:0008017">
    <property type="term" value="F:microtubule binding"/>
    <property type="evidence" value="ECO:0007669"/>
    <property type="project" value="InterPro"/>
</dbReference>
<dbReference type="Pfam" id="PF00169">
    <property type="entry name" value="PH"/>
    <property type="match status" value="1"/>
</dbReference>
<dbReference type="SMART" id="SM00129">
    <property type="entry name" value="KISc"/>
    <property type="match status" value="1"/>
</dbReference>
<dbReference type="InterPro" id="IPR022164">
    <property type="entry name" value="Kinesin-like"/>
</dbReference>
<feature type="compositionally biased region" description="Basic and acidic residues" evidence="11">
    <location>
        <begin position="592"/>
        <end position="602"/>
    </location>
</feature>
<evidence type="ECO:0000313" key="14">
    <source>
        <dbReference type="EMBL" id="KAJ3050350.1"/>
    </source>
</evidence>
<feature type="domain" description="PH" evidence="12">
    <location>
        <begin position="1614"/>
        <end position="1712"/>
    </location>
</feature>
<dbReference type="InterPro" id="IPR032405">
    <property type="entry name" value="Kinesin_assoc"/>
</dbReference>
<reference evidence="14" key="1">
    <citation type="submission" date="2020-05" db="EMBL/GenBank/DDBJ databases">
        <title>Phylogenomic resolution of chytrid fungi.</title>
        <authorList>
            <person name="Stajich J.E."/>
            <person name="Amses K."/>
            <person name="Simmons R."/>
            <person name="Seto K."/>
            <person name="Myers J."/>
            <person name="Bonds A."/>
            <person name="Quandt C.A."/>
            <person name="Barry K."/>
            <person name="Liu P."/>
            <person name="Grigoriev I."/>
            <person name="Longcore J.E."/>
            <person name="James T.Y."/>
        </authorList>
    </citation>
    <scope>NUCLEOTIDE SEQUENCE</scope>
    <source>
        <strain evidence="14">JEL0318</strain>
    </source>
</reference>
<gene>
    <name evidence="14" type="primary">KLP8</name>
    <name evidence="14" type="ORF">HK097_008687</name>
</gene>
<dbReference type="GO" id="GO:0003777">
    <property type="term" value="F:microtubule motor activity"/>
    <property type="evidence" value="ECO:0007669"/>
    <property type="project" value="InterPro"/>
</dbReference>
<feature type="coiled-coil region" evidence="10">
    <location>
        <begin position="723"/>
        <end position="750"/>
    </location>
</feature>
<evidence type="ECO:0000259" key="12">
    <source>
        <dbReference type="PROSITE" id="PS50003"/>
    </source>
</evidence>
<dbReference type="Pfam" id="PF00498">
    <property type="entry name" value="FHA"/>
    <property type="match status" value="1"/>
</dbReference>
<dbReference type="InterPro" id="IPR027417">
    <property type="entry name" value="P-loop_NTPase"/>
</dbReference>
<dbReference type="Gene3D" id="2.30.29.30">
    <property type="entry name" value="Pleckstrin-homology domain (PH domain)/Phosphotyrosine-binding domain (PTB)"/>
    <property type="match status" value="1"/>
</dbReference>
<keyword evidence="8" id="KW-0206">Cytoskeleton</keyword>
<sequence length="1728" mass="192747">MLTYGQTGSGKSYTMMGYKDQKGIIPRACDGLFSRIKSNKDPNLTFNVEVSYLEIYNEKVRDLINPNNKGNLRVREHPLLGPYVEDLTKLLVGSYDDIAGVMEAGNRTRTVASTNMNETSSRSHAVFTVILSQRRRDPASEMESHTVSRICLVDLAGSERADATGATGARLKEGANINKSLTTLGKVISSLADASSSEKTVGRRTSDAGLNSKRHTWNGPPQKTKKSSAAAETGAFIPYRDSTLTWLLKDCLGGNSKTVMIAAISPADVNYEETLSTLRYAERAKKIVNKAVVNEDENGRVMRELQQELVALREKLKAYEEGQTPKKEKKVAEEGEDGGEEEGGLDSEVEALVQEQDEQISTLVDQLQASEKLMVEITESYEQKLRKAEEIQSQREQAYKSLGISLHVQPGQAPGVAVPKRQPHLVNLNEDPLMSECLLYQLPPGITEVGDRADAAIPLTGEFILSNHCQFETDENGSVLLHVEPGALVYVNGRMVVGSKRLRSGFRIIIGENHVFRFNNPEEVRKERRRSFGIRRPLTASPTADAEASFTRTSIDDTRCDTPDSSAGSTSSEISVPSGIIDWNFAQREKEIAHSSRSRGERPLSYASTTSGGYSDEAYETLSEVSLRLPQVAEMQMQNVIRDLEERMKNVRDNEMQRILEENLEVSREIAKMEMKLEKDREKLKEMEEIAGRGEVDVEVTTLAHELSNGDGMEVDRRDEMDLLNIQEELRAERERVLALEEDIRLEKERMQRTLELQRLNYEAKLRRVSKRSRMSPPVPSFTSRERSLASDVVAKWKNRNFVMLAKEILTGGVALKEANIIARELRKDVGYEFVVLGAYPPISFWEAPALARGSSSDRGLFSALREELPGVKGRPFLAVRVLDGRNNSVYFWSFQELQSRLARMRSLYNIADRPRDLLAQAQQRTLNSQHANGGPFFGTKAPWFDFIGTGFVSMRCLVSGVTREVRCPILVADSGRVKGFIRVVVSPIGSERLVNGSLNPSEDDDDDDFSGYDTSPGDGEGEAGGNVGAGAVSLRAVDVLQVGADLLFEVNILDIEGISENEYTQVHVQFRVGGLGDEDEDEEEEEGPMTVSKAKAVHFASPEAGGSSTADSERVFATDPITDFGDRPAMFGFSQTVRLKVTPKVRDAVMSGTVRFEVFGRRQVSASELIKRMYEPEAARTSLEDPIVPEAIRVTPTIKVRGPDSVHSVEPLSPSVESEGSGPSINSHASSQLSAISLPPSERHDILAHFQISEFSRVNGDFRYTPVESASGVNTFLLRQGLQRRLTLTLEHTSGKELPWDRLSEIRLGRIRRVDARGNDPDDDGNVDDAKERQMLPLLLPEKQTVRIGRDGKSTLEVECAWDSSLHESLHLNKVTKGNLRIVASLEWTVEMQTDFQSATKNAQTASSKLQHPLRFNMEFCVRVFERDFRVKAMTRLALMGLISGSGFGSKYSERLSAIYTIELSAEEKVQKSKCWGKLDTRGDYVRGEECLNGWKPGGQELVTKWVEARAREKWRRDVESVRALLEELGGLNGFGGKGKMMEEADMVEKRKVVAVSKCLDIWKRRDCRDFGLERLLTDYEDSATSMRSLSGRPAHQAVFRWIARIEPVLPGPVVRRGWLHMPEDGGDTWVKRWFVIRRPHLYIYSTNGETDLVGMVGLSDVTVQYTKDLWSILQRGHVFAIYTKYHSVLLQAASEDDMKEWVGAVDPLHVGAVLSHKGGLVVERDC</sequence>
<evidence type="ECO:0000256" key="3">
    <source>
        <dbReference type="ARBA" id="ARBA00022701"/>
    </source>
</evidence>
<dbReference type="InterPro" id="IPR000253">
    <property type="entry name" value="FHA_dom"/>
</dbReference>
<evidence type="ECO:0000256" key="5">
    <source>
        <dbReference type="ARBA" id="ARBA00022840"/>
    </source>
</evidence>
<keyword evidence="2" id="KW-0963">Cytoplasm</keyword>
<dbReference type="GO" id="GO:0005874">
    <property type="term" value="C:microtubule"/>
    <property type="evidence" value="ECO:0007669"/>
    <property type="project" value="UniProtKB-KW"/>
</dbReference>
<evidence type="ECO:0000256" key="7">
    <source>
        <dbReference type="ARBA" id="ARBA00023175"/>
    </source>
</evidence>
<feature type="compositionally biased region" description="Polar residues" evidence="11">
    <location>
        <begin position="563"/>
        <end position="574"/>
    </location>
</feature>
<feature type="region of interest" description="Disordered" evidence="11">
    <location>
        <begin position="1204"/>
        <end position="1234"/>
    </location>
</feature>
<keyword evidence="3" id="KW-0493">Microtubule</keyword>
<feature type="compositionally biased region" description="Basic and acidic residues" evidence="11">
    <location>
        <begin position="321"/>
        <end position="333"/>
    </location>
</feature>
<dbReference type="PROSITE" id="PS50003">
    <property type="entry name" value="PH_DOMAIN"/>
    <property type="match status" value="1"/>
</dbReference>
<protein>
    <submittedName>
        <fullName evidence="14">Kinesin-like protein Klp8</fullName>
    </submittedName>
</protein>
<dbReference type="InterPro" id="IPR008984">
    <property type="entry name" value="SMAD_FHA_dom_sf"/>
</dbReference>
<keyword evidence="4 9" id="KW-0547">Nucleotide-binding</keyword>
<keyword evidence="15" id="KW-1185">Reference proteome</keyword>
<feature type="binding site" evidence="9">
    <location>
        <begin position="5"/>
        <end position="12"/>
    </location>
    <ligand>
        <name>ATP</name>
        <dbReference type="ChEBI" id="CHEBI:30616"/>
    </ligand>
</feature>
<keyword evidence="5 9" id="KW-0067">ATP-binding</keyword>
<evidence type="ECO:0000256" key="10">
    <source>
        <dbReference type="SAM" id="Coils"/>
    </source>
</evidence>
<name>A0AAD5SI25_9FUNG</name>
<feature type="region of interest" description="Disordered" evidence="11">
    <location>
        <begin position="321"/>
        <end position="345"/>
    </location>
</feature>
<feature type="compositionally biased region" description="Acidic residues" evidence="11">
    <location>
        <begin position="334"/>
        <end position="345"/>
    </location>
</feature>
<dbReference type="SUPFAM" id="SSF49879">
    <property type="entry name" value="SMAD/FHA domain"/>
    <property type="match status" value="1"/>
</dbReference>
<feature type="compositionally biased region" description="Low complexity" evidence="11">
    <location>
        <begin position="1206"/>
        <end position="1225"/>
    </location>
</feature>
<comment type="similarity">
    <text evidence="9">Belongs to the TRAFAC class myosin-kinesin ATPase superfamily. Kinesin family.</text>
</comment>
<dbReference type="Pfam" id="PF00225">
    <property type="entry name" value="Kinesin"/>
    <property type="match status" value="1"/>
</dbReference>
<evidence type="ECO:0000256" key="4">
    <source>
        <dbReference type="ARBA" id="ARBA00022741"/>
    </source>
</evidence>
<evidence type="ECO:0000256" key="8">
    <source>
        <dbReference type="ARBA" id="ARBA00023212"/>
    </source>
</evidence>
<dbReference type="PANTHER" id="PTHR47117">
    <property type="entry name" value="STAR-RELATED LIPID TRANSFER PROTEIN 9"/>
    <property type="match status" value="1"/>
</dbReference>
<dbReference type="CDD" id="cd01233">
    <property type="entry name" value="PH_KIFIA_KIFIB"/>
    <property type="match status" value="1"/>
</dbReference>
<evidence type="ECO:0000313" key="15">
    <source>
        <dbReference type="Proteomes" id="UP001212841"/>
    </source>
</evidence>
<feature type="domain" description="Kinesin motor" evidence="13">
    <location>
        <begin position="1"/>
        <end position="287"/>
    </location>
</feature>
<dbReference type="InterPro" id="IPR001752">
    <property type="entry name" value="Kinesin_motor_dom"/>
</dbReference>
<dbReference type="PROSITE" id="PS50067">
    <property type="entry name" value="KINESIN_MOTOR_2"/>
    <property type="match status" value="1"/>
</dbReference>
<evidence type="ECO:0000259" key="13">
    <source>
        <dbReference type="PROSITE" id="PS50067"/>
    </source>
</evidence>